<reference evidence="3 4" key="1">
    <citation type="submission" date="2020-01" db="EMBL/GenBank/DDBJ databases">
        <authorList>
            <person name="Kim M."/>
        </authorList>
    </citation>
    <scope>NUCLEOTIDE SEQUENCE [LARGE SCALE GENOMIC DNA]</scope>
    <source>
        <strain evidence="3 4">BT10</strain>
    </source>
</reference>
<name>A0A6P1NWX8_9BACT</name>
<proteinExistence type="predicted"/>
<dbReference type="Proteomes" id="UP000464214">
    <property type="component" value="Chromosome"/>
</dbReference>
<evidence type="ECO:0000256" key="2">
    <source>
        <dbReference type="SAM" id="Phobius"/>
    </source>
</evidence>
<evidence type="ECO:0000256" key="1">
    <source>
        <dbReference type="SAM" id="Coils"/>
    </source>
</evidence>
<dbReference type="AlphaFoldDB" id="A0A6P1NWX8"/>
<feature type="coiled-coil region" evidence="1">
    <location>
        <begin position="63"/>
        <end position="129"/>
    </location>
</feature>
<evidence type="ECO:0000313" key="4">
    <source>
        <dbReference type="Proteomes" id="UP000464214"/>
    </source>
</evidence>
<keyword evidence="2" id="KW-0812">Transmembrane</keyword>
<accession>A0A6P1NWX8</accession>
<dbReference type="RefSeq" id="WP_160688808.1">
    <property type="nucleotide sequence ID" value="NZ_CP047897.1"/>
</dbReference>
<feature type="transmembrane region" description="Helical" evidence="2">
    <location>
        <begin position="135"/>
        <end position="152"/>
    </location>
</feature>
<keyword evidence="1" id="KW-0175">Coiled coil</keyword>
<keyword evidence="2" id="KW-0472">Membrane</keyword>
<protein>
    <submittedName>
        <fullName evidence="3">Uncharacterized protein</fullName>
    </submittedName>
</protein>
<evidence type="ECO:0000313" key="3">
    <source>
        <dbReference type="EMBL" id="QHL86428.1"/>
    </source>
</evidence>
<gene>
    <name evidence="3" type="ORF">GU926_02805</name>
</gene>
<keyword evidence="2" id="KW-1133">Transmembrane helix</keyword>
<dbReference type="KEGG" id="nib:GU926_02805"/>
<keyword evidence="4" id="KW-1185">Reference proteome</keyword>
<dbReference type="EMBL" id="CP047897">
    <property type="protein sequence ID" value="QHL86428.1"/>
    <property type="molecule type" value="Genomic_DNA"/>
</dbReference>
<sequence>MQNLITEREQLVLKYDYLKTQENSFWGNASKNDLIAVVEALKAILQKDSEIILAVEQEKLEARKNAAQRTAQLEAETKKLNTQVQGDKRVVTDNIYELKTSLVYAQNLNRRLSKQITDLREELETAEDAKFEHDAIALGFFILSLGLVFYVIRLKNRISALQEQAEEVEA</sequence>
<organism evidence="3 4">
    <name type="scientific">Nibribacter ruber</name>
    <dbReference type="NCBI Taxonomy" id="2698458"/>
    <lineage>
        <taxon>Bacteria</taxon>
        <taxon>Pseudomonadati</taxon>
        <taxon>Bacteroidota</taxon>
        <taxon>Cytophagia</taxon>
        <taxon>Cytophagales</taxon>
        <taxon>Hymenobacteraceae</taxon>
        <taxon>Nibribacter</taxon>
    </lineage>
</organism>